<name>A0A919MQG0_9ACTN</name>
<dbReference type="RefSeq" id="WP_239130411.1">
    <property type="nucleotide sequence ID" value="NZ_BAAAYJ010000026.1"/>
</dbReference>
<reference evidence="3" key="1">
    <citation type="submission" date="2021-01" db="EMBL/GenBank/DDBJ databases">
        <title>Whole genome shotgun sequence of Actinoplanes nipponensis NBRC 14063.</title>
        <authorList>
            <person name="Komaki H."/>
            <person name="Tamura T."/>
        </authorList>
    </citation>
    <scope>NUCLEOTIDE SEQUENCE</scope>
    <source>
        <strain evidence="3">NBRC 14063</strain>
    </source>
</reference>
<feature type="region of interest" description="Disordered" evidence="1">
    <location>
        <begin position="1"/>
        <end position="23"/>
    </location>
</feature>
<keyword evidence="2" id="KW-0812">Transmembrane</keyword>
<feature type="transmembrane region" description="Helical" evidence="2">
    <location>
        <begin position="65"/>
        <end position="88"/>
    </location>
</feature>
<keyword evidence="2" id="KW-0472">Membrane</keyword>
<sequence length="99" mass="10135">MALDLSDAPAAAPPAAAPSGSVIARHRRRPDWPALAERLWRPPLALAVAIFVACGPAHAFGYPDLVFAAVLVALVLAGSAVPLGLVALRHRPAGADSDD</sequence>
<keyword evidence="2" id="KW-1133">Transmembrane helix</keyword>
<dbReference type="AlphaFoldDB" id="A0A919MQG0"/>
<gene>
    <name evidence="3" type="ORF">Ani05nite_40420</name>
</gene>
<protein>
    <submittedName>
        <fullName evidence="3">Uncharacterized protein</fullName>
    </submittedName>
</protein>
<evidence type="ECO:0000313" key="3">
    <source>
        <dbReference type="EMBL" id="GIE50508.1"/>
    </source>
</evidence>
<evidence type="ECO:0000256" key="1">
    <source>
        <dbReference type="SAM" id="MobiDB-lite"/>
    </source>
</evidence>
<feature type="transmembrane region" description="Helical" evidence="2">
    <location>
        <begin position="39"/>
        <end position="59"/>
    </location>
</feature>
<keyword evidence="4" id="KW-1185">Reference proteome</keyword>
<comment type="caution">
    <text evidence="3">The sequence shown here is derived from an EMBL/GenBank/DDBJ whole genome shotgun (WGS) entry which is preliminary data.</text>
</comment>
<evidence type="ECO:0000313" key="4">
    <source>
        <dbReference type="Proteomes" id="UP000647172"/>
    </source>
</evidence>
<accession>A0A919MQG0</accession>
<proteinExistence type="predicted"/>
<dbReference type="EMBL" id="BOMQ01000050">
    <property type="protein sequence ID" value="GIE50508.1"/>
    <property type="molecule type" value="Genomic_DNA"/>
</dbReference>
<organism evidence="3 4">
    <name type="scientific">Actinoplanes nipponensis</name>
    <dbReference type="NCBI Taxonomy" id="135950"/>
    <lineage>
        <taxon>Bacteria</taxon>
        <taxon>Bacillati</taxon>
        <taxon>Actinomycetota</taxon>
        <taxon>Actinomycetes</taxon>
        <taxon>Micromonosporales</taxon>
        <taxon>Micromonosporaceae</taxon>
        <taxon>Actinoplanes</taxon>
    </lineage>
</organism>
<dbReference type="Proteomes" id="UP000647172">
    <property type="component" value="Unassembled WGS sequence"/>
</dbReference>
<evidence type="ECO:0000256" key="2">
    <source>
        <dbReference type="SAM" id="Phobius"/>
    </source>
</evidence>